<dbReference type="InterPro" id="IPR036117">
    <property type="entry name" value="DhaL_dom_sf"/>
</dbReference>
<keyword evidence="8" id="KW-1185">Reference proteome</keyword>
<dbReference type="SUPFAM" id="SSF82549">
    <property type="entry name" value="DAK1/DegV-like"/>
    <property type="match status" value="1"/>
</dbReference>
<proteinExistence type="predicted"/>
<dbReference type="Pfam" id="PF02734">
    <property type="entry name" value="Dak2"/>
    <property type="match status" value="1"/>
</dbReference>
<keyword evidence="4" id="KW-0067">ATP-binding</keyword>
<organism evidence="7 8">
    <name type="scientific">Asaia lannensis NBRC 102526</name>
    <dbReference type="NCBI Taxonomy" id="1307926"/>
    <lineage>
        <taxon>Bacteria</taxon>
        <taxon>Pseudomonadati</taxon>
        <taxon>Pseudomonadota</taxon>
        <taxon>Alphaproteobacteria</taxon>
        <taxon>Acetobacterales</taxon>
        <taxon>Acetobacteraceae</taxon>
        <taxon>Asaia</taxon>
    </lineage>
</organism>
<dbReference type="NCBIfam" id="NF011049">
    <property type="entry name" value="PRK14479.1"/>
    <property type="match status" value="1"/>
</dbReference>
<evidence type="ECO:0000256" key="3">
    <source>
        <dbReference type="ARBA" id="ARBA00022777"/>
    </source>
</evidence>
<gene>
    <name evidence="7" type="ORF">NF685_13555</name>
</gene>
<protein>
    <submittedName>
        <fullName evidence="7">Dihydroxyacetone kinase family protein</fullName>
    </submittedName>
</protein>
<evidence type="ECO:0000259" key="5">
    <source>
        <dbReference type="PROSITE" id="PS51480"/>
    </source>
</evidence>
<name>A0ABT1CJX8_9PROT</name>
<dbReference type="PROSITE" id="PS51481">
    <property type="entry name" value="DHAK"/>
    <property type="match status" value="1"/>
</dbReference>
<dbReference type="InterPro" id="IPR050861">
    <property type="entry name" value="Dihydroxyacetone_Kinase"/>
</dbReference>
<dbReference type="InterPro" id="IPR004007">
    <property type="entry name" value="DhaL_dom"/>
</dbReference>
<dbReference type="SUPFAM" id="SSF101473">
    <property type="entry name" value="DhaL-like"/>
    <property type="match status" value="1"/>
</dbReference>
<evidence type="ECO:0000313" key="7">
    <source>
        <dbReference type="EMBL" id="MCO6161061.1"/>
    </source>
</evidence>
<evidence type="ECO:0000256" key="1">
    <source>
        <dbReference type="ARBA" id="ARBA00022679"/>
    </source>
</evidence>
<dbReference type="PROSITE" id="PS51480">
    <property type="entry name" value="DHAL"/>
    <property type="match status" value="1"/>
</dbReference>
<keyword evidence="1" id="KW-0808">Transferase</keyword>
<evidence type="ECO:0000256" key="4">
    <source>
        <dbReference type="ARBA" id="ARBA00022840"/>
    </source>
</evidence>
<evidence type="ECO:0000313" key="8">
    <source>
        <dbReference type="Proteomes" id="UP001523401"/>
    </source>
</evidence>
<sequence length="575" mass="60249">MVDICGNEDDFATHGLRAFNHIFQDIVRPVRSGALRADPGPEGKVTVLVGGGSGHYPTFCGFVGPGFADAVVMGGIFASPSIQAVAEIGRLAHRGGGIVMGFGNYAGDNLNFGIAAERLRAEGIDTRIVVTTDDVASAPPEDRARRRGVAGDIIVFKIMGAAADAGYDIDAVEAVSRKANDHTRSFGIAFDGCALPGEAEKIFSVPEGRMALGLGIHGEPGIEERALATPDAIAAELYQRVMAECPSQARRLAVLLNGAGATATEELFVLWNELESLFERDGITLIAPLVGSYATSLDMYGCSLTITWLDDELERFWRAPVNAPVLCRHAVKGDWVPASRQEIAVRPVDYAPAGTPLGAKSGKCIARAMARLSHTMAENEAMLGRIDAIAGDGDHGQGMARGARAAARAADLAMAAGGGARTVMEAAADAWGDRAGGTSGALWGEALFAFARHLDNHSAIDARQVVDGIVAAAQRIRDIGKAEPGDKTLVDALVPFVACLQDRTEEDTPGTKTFGPVWRKAVAEAHRGAEATKAFAARKGRAKTHGDHSMGYPDPGALSFALAMDSLTELVGGLD</sequence>
<feature type="domain" description="DhaK" evidence="6">
    <location>
        <begin position="7"/>
        <end position="326"/>
    </location>
</feature>
<comment type="caution">
    <text evidence="7">The sequence shown here is derived from an EMBL/GenBank/DDBJ whole genome shotgun (WGS) entry which is preliminary data.</text>
</comment>
<accession>A0ABT1CJX8</accession>
<dbReference type="Proteomes" id="UP001523401">
    <property type="component" value="Unassembled WGS sequence"/>
</dbReference>
<dbReference type="SMART" id="SM01120">
    <property type="entry name" value="Dak2"/>
    <property type="match status" value="1"/>
</dbReference>
<dbReference type="RefSeq" id="WP_252850042.1">
    <property type="nucleotide sequence ID" value="NZ_BAPW01000001.1"/>
</dbReference>
<dbReference type="PANTHER" id="PTHR28629">
    <property type="entry name" value="TRIOKINASE/FMN CYCLASE"/>
    <property type="match status" value="1"/>
</dbReference>
<evidence type="ECO:0000259" key="6">
    <source>
        <dbReference type="PROSITE" id="PS51481"/>
    </source>
</evidence>
<keyword evidence="3 7" id="KW-0418">Kinase</keyword>
<dbReference type="Gene3D" id="3.40.50.10440">
    <property type="entry name" value="Dihydroxyacetone kinase, domain 1"/>
    <property type="match status" value="1"/>
</dbReference>
<dbReference type="InterPro" id="IPR004006">
    <property type="entry name" value="DhaK_dom"/>
</dbReference>
<feature type="domain" description="DhaL" evidence="5">
    <location>
        <begin position="363"/>
        <end position="569"/>
    </location>
</feature>
<dbReference type="GO" id="GO:0016301">
    <property type="term" value="F:kinase activity"/>
    <property type="evidence" value="ECO:0007669"/>
    <property type="project" value="UniProtKB-KW"/>
</dbReference>
<dbReference type="Gene3D" id="3.30.1180.20">
    <property type="entry name" value="Dihydroxyacetone kinase, domain 2"/>
    <property type="match status" value="1"/>
</dbReference>
<keyword evidence="2" id="KW-0547">Nucleotide-binding</keyword>
<dbReference type="EMBL" id="JAMXQU010000014">
    <property type="protein sequence ID" value="MCO6161061.1"/>
    <property type="molecule type" value="Genomic_DNA"/>
</dbReference>
<reference evidence="7 8" key="1">
    <citation type="submission" date="2022-06" db="EMBL/GenBank/DDBJ databases">
        <title>Whole-genome of Asaia lannensis strain LMG 27011T.</title>
        <authorList>
            <person name="Sombolestani A."/>
        </authorList>
    </citation>
    <scope>NUCLEOTIDE SEQUENCE [LARGE SCALE GENOMIC DNA]</scope>
    <source>
        <strain evidence="7 8">NBRC 102526</strain>
    </source>
</reference>
<dbReference type="Gene3D" id="1.25.40.340">
    <property type="match status" value="1"/>
</dbReference>
<dbReference type="Pfam" id="PF02733">
    <property type="entry name" value="Dak1"/>
    <property type="match status" value="1"/>
</dbReference>
<evidence type="ECO:0000256" key="2">
    <source>
        <dbReference type="ARBA" id="ARBA00022741"/>
    </source>
</evidence>
<dbReference type="PANTHER" id="PTHR28629:SF4">
    <property type="entry name" value="TRIOKINASE_FMN CYCLASE"/>
    <property type="match status" value="1"/>
</dbReference>